<dbReference type="Pfam" id="PF13442">
    <property type="entry name" value="Cytochrome_CBB3"/>
    <property type="match status" value="1"/>
</dbReference>
<dbReference type="InterPro" id="IPR051459">
    <property type="entry name" value="Cytochrome_c-type_DH"/>
</dbReference>
<proteinExistence type="predicted"/>
<dbReference type="Proteomes" id="UP000475117">
    <property type="component" value="Chromosome"/>
</dbReference>
<dbReference type="InterPro" id="IPR009056">
    <property type="entry name" value="Cyt_c-like_dom"/>
</dbReference>
<accession>A0A6B3L5M7</accession>
<dbReference type="KEGG" id="soa:G3M56_001020"/>
<evidence type="ECO:0000313" key="5">
    <source>
        <dbReference type="Proteomes" id="UP000475117"/>
    </source>
</evidence>
<dbReference type="InterPro" id="IPR036909">
    <property type="entry name" value="Cyt_c-like_dom_sf"/>
</dbReference>
<organism evidence="4 5">
    <name type="scientific">Sulfuriroseicoccus oceanibius</name>
    <dbReference type="NCBI Taxonomy" id="2707525"/>
    <lineage>
        <taxon>Bacteria</taxon>
        <taxon>Pseudomonadati</taxon>
        <taxon>Verrucomicrobiota</taxon>
        <taxon>Verrucomicrobiia</taxon>
        <taxon>Verrucomicrobiales</taxon>
        <taxon>Verrucomicrobiaceae</taxon>
        <taxon>Sulfuriroseicoccus</taxon>
    </lineage>
</organism>
<dbReference type="SUPFAM" id="SSF46626">
    <property type="entry name" value="Cytochrome c"/>
    <property type="match status" value="1"/>
</dbReference>
<dbReference type="RefSeq" id="WP_164365425.1">
    <property type="nucleotide sequence ID" value="NZ_CP066776.1"/>
</dbReference>
<gene>
    <name evidence="4" type="ORF">G3M56_001020</name>
</gene>
<name>A0A6B3L5M7_9BACT</name>
<dbReference type="PANTHER" id="PTHR35008">
    <property type="entry name" value="BLL4482 PROTEIN-RELATED"/>
    <property type="match status" value="1"/>
</dbReference>
<evidence type="ECO:0000256" key="2">
    <source>
        <dbReference type="ARBA" id="ARBA00022723"/>
    </source>
</evidence>
<dbReference type="GO" id="GO:0046872">
    <property type="term" value="F:metal ion binding"/>
    <property type="evidence" value="ECO:0007669"/>
    <property type="project" value="UniProtKB-KW"/>
</dbReference>
<evidence type="ECO:0000313" key="4">
    <source>
        <dbReference type="EMBL" id="QQL45201.1"/>
    </source>
</evidence>
<dbReference type="GO" id="GO:0020037">
    <property type="term" value="F:heme binding"/>
    <property type="evidence" value="ECO:0007669"/>
    <property type="project" value="InterPro"/>
</dbReference>
<evidence type="ECO:0000256" key="1">
    <source>
        <dbReference type="ARBA" id="ARBA00022617"/>
    </source>
</evidence>
<keyword evidence="5" id="KW-1185">Reference proteome</keyword>
<keyword evidence="2" id="KW-0479">Metal-binding</keyword>
<protein>
    <submittedName>
        <fullName evidence="4">Cytochrome c</fullName>
    </submittedName>
</protein>
<dbReference type="EMBL" id="CP066776">
    <property type="protein sequence ID" value="QQL45201.1"/>
    <property type="molecule type" value="Genomic_DNA"/>
</dbReference>
<dbReference type="GO" id="GO:0009055">
    <property type="term" value="F:electron transfer activity"/>
    <property type="evidence" value="ECO:0007669"/>
    <property type="project" value="InterPro"/>
</dbReference>
<dbReference type="PANTHER" id="PTHR35008:SF4">
    <property type="entry name" value="BLL4482 PROTEIN"/>
    <property type="match status" value="1"/>
</dbReference>
<dbReference type="PROSITE" id="PS51007">
    <property type="entry name" value="CYTC"/>
    <property type="match status" value="1"/>
</dbReference>
<keyword evidence="3" id="KW-0408">Iron</keyword>
<evidence type="ECO:0000256" key="3">
    <source>
        <dbReference type="ARBA" id="ARBA00023004"/>
    </source>
</evidence>
<reference evidence="4 5" key="1">
    <citation type="submission" date="2020-12" db="EMBL/GenBank/DDBJ databases">
        <title>Sulforoseuscoccus oceanibium gen. nov., sp. nov., a representative of the phylum Verrucomicrobia with special cytoplasmic membrane, and proposal of Sulforoseuscoccusaceae fam. nov.</title>
        <authorList>
            <person name="Xi F."/>
        </authorList>
    </citation>
    <scope>NUCLEOTIDE SEQUENCE [LARGE SCALE GENOMIC DNA]</scope>
    <source>
        <strain evidence="4 5">T37</strain>
    </source>
</reference>
<sequence length="197" mass="21290">MRSIGVADGRLVGEDEHMSVAESPAYKQFCSSCHMPEGQGVPKLFPPLAGSQWLQLSDETLIKMQLHGINGPMIVNGEPYRNVMPANAATMSDEQVAEALTYVVKKWGTDPAREISVDAVAATRAKYAGRKEMWNVETLGELPPEQMEYLALKQSNPTEAAKVTESEGSSGFTWILIGVIVLVLIGVAIGTLMGRGK</sequence>
<dbReference type="Gene3D" id="1.10.760.10">
    <property type="entry name" value="Cytochrome c-like domain"/>
    <property type="match status" value="1"/>
</dbReference>
<dbReference type="AlphaFoldDB" id="A0A6B3L5M7"/>
<keyword evidence="1" id="KW-0349">Heme</keyword>